<dbReference type="PANTHER" id="PTHR43065">
    <property type="entry name" value="SENSOR HISTIDINE KINASE"/>
    <property type="match status" value="1"/>
</dbReference>
<reference evidence="8" key="1">
    <citation type="submission" date="2017-09" db="EMBL/GenBank/DDBJ databases">
        <title>Depth-based differentiation of microbial function through sediment-hosted aquifers and enrichment of novel symbionts in the deep terrestrial subsurface.</title>
        <authorList>
            <person name="Probst A.J."/>
            <person name="Ladd B."/>
            <person name="Jarett J.K."/>
            <person name="Geller-Mcgrath D.E."/>
            <person name="Sieber C.M.K."/>
            <person name="Emerson J.B."/>
            <person name="Anantharaman K."/>
            <person name="Thomas B.C."/>
            <person name="Malmstrom R."/>
            <person name="Stieglmeier M."/>
            <person name="Klingl A."/>
            <person name="Woyke T."/>
            <person name="Ryan C.M."/>
            <person name="Banfield J.F."/>
        </authorList>
    </citation>
    <scope>NUCLEOTIDE SEQUENCE [LARGE SCALE GENOMIC DNA]</scope>
</reference>
<dbReference type="SUPFAM" id="SSF55874">
    <property type="entry name" value="ATPase domain of HSP90 chaperone/DNA topoisomerase II/histidine kinase"/>
    <property type="match status" value="1"/>
</dbReference>
<gene>
    <name evidence="7" type="ORF">COY52_02800</name>
</gene>
<dbReference type="GO" id="GO:0000155">
    <property type="term" value="F:phosphorelay sensor kinase activity"/>
    <property type="evidence" value="ECO:0007669"/>
    <property type="project" value="InterPro"/>
</dbReference>
<organism evidence="7 8">
    <name type="scientific">Candidatus Desantisbacteria bacterium CG_4_10_14_0_8_um_filter_48_22</name>
    <dbReference type="NCBI Taxonomy" id="1974543"/>
    <lineage>
        <taxon>Bacteria</taxon>
        <taxon>Candidatus Desantisiibacteriota</taxon>
    </lineage>
</organism>
<evidence type="ECO:0000313" key="8">
    <source>
        <dbReference type="Proteomes" id="UP000229307"/>
    </source>
</evidence>
<dbReference type="PANTHER" id="PTHR43065:SF42">
    <property type="entry name" value="TWO-COMPONENT SENSOR PPRA"/>
    <property type="match status" value="1"/>
</dbReference>
<comment type="caution">
    <text evidence="7">The sequence shown here is derived from an EMBL/GenBank/DDBJ whole genome shotgun (WGS) entry which is preliminary data.</text>
</comment>
<dbReference type="InterPro" id="IPR003594">
    <property type="entry name" value="HATPase_dom"/>
</dbReference>
<feature type="domain" description="PAS" evidence="5">
    <location>
        <begin position="210"/>
        <end position="264"/>
    </location>
</feature>
<dbReference type="InterPro" id="IPR036097">
    <property type="entry name" value="HisK_dim/P_sf"/>
</dbReference>
<dbReference type="PROSITE" id="PS50113">
    <property type="entry name" value="PAC"/>
    <property type="match status" value="1"/>
</dbReference>
<dbReference type="InterPro" id="IPR003661">
    <property type="entry name" value="HisK_dim/P_dom"/>
</dbReference>
<dbReference type="InterPro" id="IPR001610">
    <property type="entry name" value="PAC"/>
</dbReference>
<evidence type="ECO:0000259" key="6">
    <source>
        <dbReference type="PROSITE" id="PS50113"/>
    </source>
</evidence>
<dbReference type="CDD" id="cd00130">
    <property type="entry name" value="PAS"/>
    <property type="match status" value="1"/>
</dbReference>
<name>A0A2M7SE54_9BACT</name>
<dbReference type="SUPFAM" id="SSF55785">
    <property type="entry name" value="PYP-like sensor domain (PAS domain)"/>
    <property type="match status" value="1"/>
</dbReference>
<dbReference type="InterPro" id="IPR035965">
    <property type="entry name" value="PAS-like_dom_sf"/>
</dbReference>
<evidence type="ECO:0000256" key="1">
    <source>
        <dbReference type="ARBA" id="ARBA00000085"/>
    </source>
</evidence>
<dbReference type="AlphaFoldDB" id="A0A2M7SE54"/>
<dbReference type="Gene3D" id="3.30.450.20">
    <property type="entry name" value="PAS domain"/>
    <property type="match status" value="1"/>
</dbReference>
<dbReference type="PROSITE" id="PS50109">
    <property type="entry name" value="HIS_KIN"/>
    <property type="match status" value="1"/>
</dbReference>
<accession>A0A2M7SE54</accession>
<dbReference type="Pfam" id="PF02518">
    <property type="entry name" value="HATPase_c"/>
    <property type="match status" value="1"/>
</dbReference>
<dbReference type="SMART" id="SM00086">
    <property type="entry name" value="PAC"/>
    <property type="match status" value="1"/>
</dbReference>
<keyword evidence="3" id="KW-0597">Phosphoprotein</keyword>
<dbReference type="Gene3D" id="1.10.287.130">
    <property type="match status" value="1"/>
</dbReference>
<dbReference type="Proteomes" id="UP000229307">
    <property type="component" value="Unassembled WGS sequence"/>
</dbReference>
<evidence type="ECO:0000313" key="7">
    <source>
        <dbReference type="EMBL" id="PIZ17750.1"/>
    </source>
</evidence>
<dbReference type="PROSITE" id="PS50112">
    <property type="entry name" value="PAS"/>
    <property type="match status" value="1"/>
</dbReference>
<dbReference type="InterPro" id="IPR036890">
    <property type="entry name" value="HATPase_C_sf"/>
</dbReference>
<dbReference type="EC" id="2.7.13.3" evidence="2"/>
<dbReference type="InterPro" id="IPR004358">
    <property type="entry name" value="Sig_transdc_His_kin-like_C"/>
</dbReference>
<dbReference type="SMART" id="SM00091">
    <property type="entry name" value="PAS"/>
    <property type="match status" value="1"/>
</dbReference>
<feature type="domain" description="PAC" evidence="6">
    <location>
        <begin position="282"/>
        <end position="334"/>
    </location>
</feature>
<evidence type="ECO:0000256" key="3">
    <source>
        <dbReference type="ARBA" id="ARBA00022553"/>
    </source>
</evidence>
<dbReference type="InterPro" id="IPR000014">
    <property type="entry name" value="PAS"/>
</dbReference>
<dbReference type="Pfam" id="PF00512">
    <property type="entry name" value="HisKA"/>
    <property type="match status" value="1"/>
</dbReference>
<evidence type="ECO:0000259" key="5">
    <source>
        <dbReference type="PROSITE" id="PS50112"/>
    </source>
</evidence>
<evidence type="ECO:0000256" key="2">
    <source>
        <dbReference type="ARBA" id="ARBA00012438"/>
    </source>
</evidence>
<comment type="catalytic activity">
    <reaction evidence="1">
        <text>ATP + protein L-histidine = ADP + protein N-phospho-L-histidine.</text>
        <dbReference type="EC" id="2.7.13.3"/>
    </reaction>
</comment>
<proteinExistence type="predicted"/>
<dbReference type="EMBL" id="PFMR01000086">
    <property type="protein sequence ID" value="PIZ17750.1"/>
    <property type="molecule type" value="Genomic_DNA"/>
</dbReference>
<protein>
    <recommendedName>
        <fullName evidence="2">histidine kinase</fullName>
        <ecNumber evidence="2">2.7.13.3</ecNumber>
    </recommendedName>
</protein>
<dbReference type="PRINTS" id="PR00344">
    <property type="entry name" value="BCTRLSENSOR"/>
</dbReference>
<evidence type="ECO:0000259" key="4">
    <source>
        <dbReference type="PROSITE" id="PS50109"/>
    </source>
</evidence>
<dbReference type="InterPro" id="IPR005467">
    <property type="entry name" value="His_kinase_dom"/>
</dbReference>
<dbReference type="CDD" id="cd00082">
    <property type="entry name" value="HisKA"/>
    <property type="match status" value="1"/>
</dbReference>
<dbReference type="SMART" id="SM00387">
    <property type="entry name" value="HATPase_c"/>
    <property type="match status" value="1"/>
</dbReference>
<dbReference type="SMART" id="SM00388">
    <property type="entry name" value="HisKA"/>
    <property type="match status" value="1"/>
</dbReference>
<dbReference type="SUPFAM" id="SSF47384">
    <property type="entry name" value="Homodimeric domain of signal transducing histidine kinase"/>
    <property type="match status" value="1"/>
</dbReference>
<dbReference type="NCBIfam" id="TIGR00229">
    <property type="entry name" value="sensory_box"/>
    <property type="match status" value="1"/>
</dbReference>
<dbReference type="Pfam" id="PF13426">
    <property type="entry name" value="PAS_9"/>
    <property type="match status" value="1"/>
</dbReference>
<sequence length="562" mass="60284">MSYDEKGKGGAAGPGQDQDKLNTELINIIQFSEKVATALCRKMDRAEVLGAVEKEFTGSGKYTGSVLLLAEDRDNLEIAVSSVSSSDKKGFLEKMTGNSLSKYKISLDKSKIYGKVVREAQTLHVKVSDIIDELYPGPIAKLISVTLGYEKEVTILTPIWVRGSVGGVFAMTAPVLAELAVPSVKNLAAYISFALESASQRVEQEKADAEIRKLSAAVEQSIDGIAICDMECALTYVNNAFAGIHGYSPDEMIGMKATDIYSEEQTKNAAGRGGLNELQRCWGEETTHYRKDKTTFTALMSFTLLKDKNGNPIGHLAVIRDITERKTMEEELKKAQKLESLGILAGGIAHNFNNILTVVVGNISLAKMNMRAGEEAYETLSTAEKACLRARGLTQQLLTFSKGDSTIAEPIDIAVLIRDSAVSALNGSGVKCDFSIPDDLYSVSADKGQISQAINNLVINAEQAMPEGGTVRITAENVELGQGHGLPISSGKYVKTTVKDQGEGIPKENLAKIFDPFFTTRPKGSGLGLSVAFAIVKKHGGHISAESALGDGAAFHVYLPAM</sequence>
<dbReference type="InterPro" id="IPR000700">
    <property type="entry name" value="PAS-assoc_C"/>
</dbReference>
<dbReference type="Gene3D" id="3.30.565.10">
    <property type="entry name" value="Histidine kinase-like ATPase, C-terminal domain"/>
    <property type="match status" value="1"/>
</dbReference>
<feature type="domain" description="Histidine kinase" evidence="4">
    <location>
        <begin position="347"/>
        <end position="562"/>
    </location>
</feature>